<keyword evidence="3" id="KW-1185">Reference proteome</keyword>
<gene>
    <name evidence="2" type="ORF">B0I21_102423</name>
</gene>
<name>A0A4R7D697_9SPHI</name>
<dbReference type="CDD" id="cd02238">
    <property type="entry name" value="cupin_KdgF"/>
    <property type="match status" value="1"/>
</dbReference>
<reference evidence="2 3" key="1">
    <citation type="submission" date="2019-03" db="EMBL/GenBank/DDBJ databases">
        <title>Genomic Encyclopedia of Type Strains, Phase III (KMG-III): the genomes of soil and plant-associated and newly described type strains.</title>
        <authorList>
            <person name="Whitman W."/>
        </authorList>
    </citation>
    <scope>NUCLEOTIDE SEQUENCE [LARGE SCALE GENOMIC DNA]</scope>
    <source>
        <strain evidence="2 3">CGMCC 1.12801</strain>
    </source>
</reference>
<dbReference type="PANTHER" id="PTHR40112:SF1">
    <property type="entry name" value="H2HPP ISOMERASE"/>
    <property type="match status" value="1"/>
</dbReference>
<feature type="domain" description="Cupin type-2" evidence="1">
    <location>
        <begin position="38"/>
        <end position="94"/>
    </location>
</feature>
<dbReference type="SUPFAM" id="SSF51182">
    <property type="entry name" value="RmlC-like cupins"/>
    <property type="match status" value="1"/>
</dbReference>
<dbReference type="InterPro" id="IPR025499">
    <property type="entry name" value="KdgF"/>
</dbReference>
<evidence type="ECO:0000313" key="3">
    <source>
        <dbReference type="Proteomes" id="UP000294752"/>
    </source>
</evidence>
<comment type="caution">
    <text evidence="2">The sequence shown here is derived from an EMBL/GenBank/DDBJ whole genome shotgun (WGS) entry which is preliminary data.</text>
</comment>
<protein>
    <submittedName>
        <fullName evidence="2">Cupin domain-containing protein</fullName>
    </submittedName>
</protein>
<dbReference type="Gene3D" id="2.60.120.10">
    <property type="entry name" value="Jelly Rolls"/>
    <property type="match status" value="1"/>
</dbReference>
<organism evidence="2 3">
    <name type="scientific">Sphingobacterium paludis</name>
    <dbReference type="NCBI Taxonomy" id="1476465"/>
    <lineage>
        <taxon>Bacteria</taxon>
        <taxon>Pseudomonadati</taxon>
        <taxon>Bacteroidota</taxon>
        <taxon>Sphingobacteriia</taxon>
        <taxon>Sphingobacteriales</taxon>
        <taxon>Sphingobacteriaceae</taxon>
        <taxon>Sphingobacterium</taxon>
    </lineage>
</organism>
<dbReference type="AlphaFoldDB" id="A0A4R7D697"/>
<dbReference type="Pfam" id="PF07883">
    <property type="entry name" value="Cupin_2"/>
    <property type="match status" value="1"/>
</dbReference>
<accession>A0A4R7D697</accession>
<evidence type="ECO:0000313" key="2">
    <source>
        <dbReference type="EMBL" id="TDS16097.1"/>
    </source>
</evidence>
<dbReference type="InterPro" id="IPR013096">
    <property type="entry name" value="Cupin_2"/>
</dbReference>
<dbReference type="EMBL" id="SNZV01000002">
    <property type="protein sequence ID" value="TDS16097.1"/>
    <property type="molecule type" value="Genomic_DNA"/>
</dbReference>
<proteinExistence type="predicted"/>
<sequence length="114" mass="12653">MTMENLFGIDQHIAWFDLGNGVQRKVMSHNDQLMVVKVRFAKGAIGELHTHPHIQISYVSSGKFKFSIAGDEHILREGDTCIVPANAVHGCSCLEAGELIDSFTPSRTDFLDPR</sequence>
<dbReference type="InterPro" id="IPR011051">
    <property type="entry name" value="RmlC_Cupin_sf"/>
</dbReference>
<dbReference type="OrthoDB" id="9811153at2"/>
<evidence type="ECO:0000259" key="1">
    <source>
        <dbReference type="Pfam" id="PF07883"/>
    </source>
</evidence>
<dbReference type="Proteomes" id="UP000294752">
    <property type="component" value="Unassembled WGS sequence"/>
</dbReference>
<dbReference type="InterPro" id="IPR052535">
    <property type="entry name" value="Bacilysin_H2HPP_isomerase"/>
</dbReference>
<dbReference type="PIRSF" id="PIRSF029883">
    <property type="entry name" value="KdgF"/>
    <property type="match status" value="1"/>
</dbReference>
<dbReference type="InterPro" id="IPR014710">
    <property type="entry name" value="RmlC-like_jellyroll"/>
</dbReference>
<dbReference type="PANTHER" id="PTHR40112">
    <property type="entry name" value="H2HPP ISOMERASE"/>
    <property type="match status" value="1"/>
</dbReference>